<gene>
    <name evidence="1" type="ORF">SVUK_LOCUS6149</name>
</gene>
<sequence>MLEKRLVDYNPSCFEVSIDLPNFLEARVRMIGTPRSEQLDCTGDQGGLRCALDEDLAWLPDVKFTFDILKFSIREVAQKSATIFNITNRVVKTFPSISCSLSLAKKDVVNCHSKQLSIALWMSA</sequence>
<accession>A0A3P7ID34</accession>
<dbReference type="Proteomes" id="UP000270094">
    <property type="component" value="Unassembled WGS sequence"/>
</dbReference>
<keyword evidence="2" id="KW-1185">Reference proteome</keyword>
<protein>
    <submittedName>
        <fullName evidence="1">Uncharacterized protein</fullName>
    </submittedName>
</protein>
<organism evidence="1 2">
    <name type="scientific">Strongylus vulgaris</name>
    <name type="common">Blood worm</name>
    <dbReference type="NCBI Taxonomy" id="40348"/>
    <lineage>
        <taxon>Eukaryota</taxon>
        <taxon>Metazoa</taxon>
        <taxon>Ecdysozoa</taxon>
        <taxon>Nematoda</taxon>
        <taxon>Chromadorea</taxon>
        <taxon>Rhabditida</taxon>
        <taxon>Rhabditina</taxon>
        <taxon>Rhabditomorpha</taxon>
        <taxon>Strongyloidea</taxon>
        <taxon>Strongylidae</taxon>
        <taxon>Strongylus</taxon>
    </lineage>
</organism>
<proteinExistence type="predicted"/>
<dbReference type="AlphaFoldDB" id="A0A3P7ID34"/>
<evidence type="ECO:0000313" key="1">
    <source>
        <dbReference type="EMBL" id="VDM71151.1"/>
    </source>
</evidence>
<name>A0A3P7ID34_STRVU</name>
<evidence type="ECO:0000313" key="2">
    <source>
        <dbReference type="Proteomes" id="UP000270094"/>
    </source>
</evidence>
<dbReference type="EMBL" id="UYYB01019022">
    <property type="protein sequence ID" value="VDM71151.1"/>
    <property type="molecule type" value="Genomic_DNA"/>
</dbReference>
<reference evidence="1 2" key="1">
    <citation type="submission" date="2018-11" db="EMBL/GenBank/DDBJ databases">
        <authorList>
            <consortium name="Pathogen Informatics"/>
        </authorList>
    </citation>
    <scope>NUCLEOTIDE SEQUENCE [LARGE SCALE GENOMIC DNA]</scope>
</reference>